<feature type="coiled-coil region" evidence="5">
    <location>
        <begin position="417"/>
        <end position="444"/>
    </location>
</feature>
<dbReference type="InterPro" id="IPR035976">
    <property type="entry name" value="Sushi/SCR/CCP_sf"/>
</dbReference>
<evidence type="ECO:0000313" key="9">
    <source>
        <dbReference type="EMBL" id="MBY07884.1"/>
    </source>
</evidence>
<evidence type="ECO:0000259" key="8">
    <source>
        <dbReference type="PROSITE" id="PS50923"/>
    </source>
</evidence>
<dbReference type="InterPro" id="IPR000436">
    <property type="entry name" value="Sushi_SCR_CCP_dom"/>
</dbReference>
<dbReference type="Pfam" id="PF00047">
    <property type="entry name" value="ig"/>
    <property type="match status" value="1"/>
</dbReference>
<dbReference type="PANTHER" id="PTHR45656:SF4">
    <property type="entry name" value="PROTEIN CBR-CLEC-78"/>
    <property type="match status" value="1"/>
</dbReference>
<dbReference type="InterPro" id="IPR013783">
    <property type="entry name" value="Ig-like_fold"/>
</dbReference>
<evidence type="ECO:0000256" key="5">
    <source>
        <dbReference type="SAM" id="Coils"/>
    </source>
</evidence>
<feature type="domain" description="Ig-like" evidence="7">
    <location>
        <begin position="774"/>
        <end position="871"/>
    </location>
</feature>
<feature type="domain" description="Sushi" evidence="8">
    <location>
        <begin position="684"/>
        <end position="757"/>
    </location>
</feature>
<accession>A0A2R5LEC9</accession>
<dbReference type="InterPro" id="IPR003599">
    <property type="entry name" value="Ig_sub"/>
</dbReference>
<comment type="caution">
    <text evidence="4">Lacks conserved residue(s) required for the propagation of feature annotation.</text>
</comment>
<keyword evidence="5" id="KW-0175">Coiled coil</keyword>
<feature type="domain" description="Sushi" evidence="8">
    <location>
        <begin position="943"/>
        <end position="1001"/>
    </location>
</feature>
<dbReference type="Gene3D" id="2.60.40.10">
    <property type="entry name" value="Immunoglobulins"/>
    <property type="match status" value="1"/>
</dbReference>
<feature type="chain" id="PRO_5015324479" evidence="6">
    <location>
        <begin position="21"/>
        <end position="1001"/>
    </location>
</feature>
<keyword evidence="3 4" id="KW-1015">Disulfide bond</keyword>
<keyword evidence="2" id="KW-0677">Repeat</keyword>
<evidence type="ECO:0000256" key="6">
    <source>
        <dbReference type="SAM" id="SignalP"/>
    </source>
</evidence>
<evidence type="ECO:0000256" key="1">
    <source>
        <dbReference type="ARBA" id="ARBA00022729"/>
    </source>
</evidence>
<dbReference type="PROSITE" id="PS50835">
    <property type="entry name" value="IG_LIKE"/>
    <property type="match status" value="1"/>
</dbReference>
<dbReference type="InterPro" id="IPR013151">
    <property type="entry name" value="Immunoglobulin_dom"/>
</dbReference>
<keyword evidence="1 6" id="KW-0732">Signal</keyword>
<dbReference type="CDD" id="cd00096">
    <property type="entry name" value="Ig"/>
    <property type="match status" value="1"/>
</dbReference>
<proteinExistence type="predicted"/>
<reference evidence="9" key="1">
    <citation type="submission" date="2018-03" db="EMBL/GenBank/DDBJ databases">
        <title>The relapsing fever spirochete Borrelia turicatae persists in the highly oxidative environment of its soft-bodied tick vector.</title>
        <authorList>
            <person name="Bourret T.J."/>
            <person name="Boyle W.K."/>
            <person name="Valenzuela J.G."/>
            <person name="Oliveira F."/>
            <person name="Lopez J.E."/>
        </authorList>
    </citation>
    <scope>NUCLEOTIDE SEQUENCE</scope>
    <source>
        <strain evidence="9">Kansas strain/isolate</strain>
        <tissue evidence="9">Salivary glands</tissue>
    </source>
</reference>
<dbReference type="CDD" id="cd00033">
    <property type="entry name" value="CCP"/>
    <property type="match status" value="3"/>
</dbReference>
<evidence type="ECO:0000256" key="3">
    <source>
        <dbReference type="ARBA" id="ARBA00023157"/>
    </source>
</evidence>
<dbReference type="InterPro" id="IPR036179">
    <property type="entry name" value="Ig-like_dom_sf"/>
</dbReference>
<dbReference type="Pfam" id="PF00084">
    <property type="entry name" value="Sushi"/>
    <property type="match status" value="2"/>
</dbReference>
<dbReference type="GO" id="GO:0030246">
    <property type="term" value="F:carbohydrate binding"/>
    <property type="evidence" value="ECO:0007669"/>
    <property type="project" value="UniProtKB-KW"/>
</dbReference>
<feature type="domain" description="Sushi" evidence="8">
    <location>
        <begin position="875"/>
        <end position="934"/>
    </location>
</feature>
<dbReference type="InterPro" id="IPR007110">
    <property type="entry name" value="Ig-like_dom"/>
</dbReference>
<name>A0A2R5LEC9_9ACAR</name>
<evidence type="ECO:0000256" key="2">
    <source>
        <dbReference type="ARBA" id="ARBA00022737"/>
    </source>
</evidence>
<dbReference type="EMBL" id="GGLE01003758">
    <property type="protein sequence ID" value="MBY07884.1"/>
    <property type="molecule type" value="Transcribed_RNA"/>
</dbReference>
<feature type="signal peptide" evidence="6">
    <location>
        <begin position="1"/>
        <end position="20"/>
    </location>
</feature>
<dbReference type="AlphaFoldDB" id="A0A2R5LEC9"/>
<evidence type="ECO:0000259" key="7">
    <source>
        <dbReference type="PROSITE" id="PS50835"/>
    </source>
</evidence>
<protein>
    <submittedName>
        <fullName evidence="9">Putative p-selectin</fullName>
    </submittedName>
</protein>
<dbReference type="SUPFAM" id="SSF48726">
    <property type="entry name" value="Immunoglobulin"/>
    <property type="match status" value="1"/>
</dbReference>
<dbReference type="PROSITE" id="PS50923">
    <property type="entry name" value="SUSHI"/>
    <property type="match status" value="3"/>
</dbReference>
<dbReference type="PANTHER" id="PTHR45656">
    <property type="entry name" value="PROTEIN CBR-CLEC-78"/>
    <property type="match status" value="1"/>
</dbReference>
<dbReference type="Gene3D" id="2.10.70.10">
    <property type="entry name" value="Complement Module, domain 1"/>
    <property type="match status" value="3"/>
</dbReference>
<sequence>MSVLRVLVLAAFLRLGRVMCSCSCESMSARMSHIQGQVDSLRQLVNVLNMKVGDMVKKDHESTMAELRGWGQHMPNTIPVMDVSVKKEIQKLDKRVTDGKERLDLLENYMLVLKNDNVNFSNGIRKEMNATLMTTVKELREEIINGVISPKLKLIEELSRVPDRLEKMEKWMKVDGAVLQLLEPSDVVEGTTESVLEIYFVDTSNSSGGNFSVNVTGDGHIVCASGTRLSATEECLPAAANDTESFGGTTDVEKTLDQKEIDAPLRQALNSSGENLPLNVTEDGGRVACASNASRSAPGECLTAAANGTESVANATDMVGTSEQEEIHVSLGQVLNALMAKIDGIEKRVVAVSALENELAVLSEKMNVVERNVSELNFQDRRLNSEASTEQTLSLAAQSSELEPGACVSISNFNGTVTDLELHVQNLTDRVEHVEELRRNEENVFEMLMLQRNRTDKALAEALSRLYTVESTALDFEDFKNATNDRMHNLTYITGVLLARVLEFKKSAEIAHENMTASIQQLSDNFERDVSLLNMSIAENVGVLSQSVMKDVVNMNRTLQKRSIELSADVGERIRQLNTTLEGEVLLLNASMMNSVVLLNDSLKNDVELLNDSLMNELEMLNNTMVERVVTLSKHVEMLNETLRDELDVVNVSLADGMEQLKTTVMNMGNSQHAVQGWHPNDSLPCPGLLFLGRSKNLVLTTENGTFRSPNLPEDPIPAERRVVFRCEHPGLFQLKGEQVLKCFSGRWSSRPPTCEPLPTMEELRSKKVLSNLPSITYNASERTGLVINKYGVLVVTPGVDFELTCLYPKSQGFVTWKHNNTVIKPPAAAWASGADSDYAFMLKVAEVQESNSGTYTCVSPSGHSHSVEVQVEGVQCDRLEAPGNGSIEITKGSTTLGSRIEFHCQLGFRLAGDREVTCVSPGVWSANVPACEAINDYVPPRTACTPPKLTRVNLGIVPVQTYYADKAKVSFVCNDGRRPVGKATSTCMKGRWMGTEPMCD</sequence>
<dbReference type="SUPFAM" id="SSF57535">
    <property type="entry name" value="Complement control module/SCR domain"/>
    <property type="match status" value="3"/>
</dbReference>
<dbReference type="SMART" id="SM00409">
    <property type="entry name" value="IG"/>
    <property type="match status" value="1"/>
</dbReference>
<dbReference type="InterPro" id="IPR051277">
    <property type="entry name" value="SEZ6_CSMD_C4BPB_Regulators"/>
</dbReference>
<keyword evidence="9" id="KW-0430">Lectin</keyword>
<feature type="disulfide bond" evidence="4">
    <location>
        <begin position="945"/>
        <end position="988"/>
    </location>
</feature>
<evidence type="ECO:0000256" key="4">
    <source>
        <dbReference type="PROSITE-ProRule" id="PRU00302"/>
    </source>
</evidence>
<dbReference type="SMART" id="SM00032">
    <property type="entry name" value="CCP"/>
    <property type="match status" value="3"/>
</dbReference>
<organism evidence="9">
    <name type="scientific">Ornithodoros turicata</name>
    <dbReference type="NCBI Taxonomy" id="34597"/>
    <lineage>
        <taxon>Eukaryota</taxon>
        <taxon>Metazoa</taxon>
        <taxon>Ecdysozoa</taxon>
        <taxon>Arthropoda</taxon>
        <taxon>Chelicerata</taxon>
        <taxon>Arachnida</taxon>
        <taxon>Acari</taxon>
        <taxon>Parasitiformes</taxon>
        <taxon>Ixodida</taxon>
        <taxon>Ixodoidea</taxon>
        <taxon>Argasidae</taxon>
        <taxon>Ornithodorinae</taxon>
        <taxon>Ornithodoros</taxon>
    </lineage>
</organism>
<feature type="disulfide bond" evidence="4">
    <location>
        <begin position="905"/>
        <end position="932"/>
    </location>
</feature>
<keyword evidence="4" id="KW-0768">Sushi</keyword>